<dbReference type="Proteomes" id="UP001165960">
    <property type="component" value="Unassembled WGS sequence"/>
</dbReference>
<comment type="caution">
    <text evidence="1">The sequence shown here is derived from an EMBL/GenBank/DDBJ whole genome shotgun (WGS) entry which is preliminary data.</text>
</comment>
<reference evidence="1" key="1">
    <citation type="submission" date="2022-04" db="EMBL/GenBank/DDBJ databases">
        <title>Genome of the entomopathogenic fungus Entomophthora muscae.</title>
        <authorList>
            <person name="Elya C."/>
            <person name="Lovett B.R."/>
            <person name="Lee E."/>
            <person name="Macias A.M."/>
            <person name="Hajek A.E."/>
            <person name="De Bivort B.L."/>
            <person name="Kasson M.T."/>
            <person name="De Fine Licht H.H."/>
            <person name="Stajich J.E."/>
        </authorList>
    </citation>
    <scope>NUCLEOTIDE SEQUENCE</scope>
    <source>
        <strain evidence="1">Berkeley</strain>
    </source>
</reference>
<name>A0ACC2TUR2_9FUNG</name>
<evidence type="ECO:0000313" key="1">
    <source>
        <dbReference type="EMBL" id="KAJ9078505.1"/>
    </source>
</evidence>
<evidence type="ECO:0000313" key="2">
    <source>
        <dbReference type="Proteomes" id="UP001165960"/>
    </source>
</evidence>
<gene>
    <name evidence="1" type="ORF">DSO57_1005946</name>
</gene>
<keyword evidence="2" id="KW-1185">Reference proteome</keyword>
<accession>A0ACC2TUR2</accession>
<sequence length="204" mass="23093">MSYQQTAHGPEAHKKQRSKITWYKNTGSVVMITLPLVQTNPTLYSLSDLSSQLQPSRQSGNCPSRDQPVNPPQALYCLPRAPFGPVHFTEYPPNPAYSEYGLETILIANSLARTRETKYIGHKGKRIKIPPLLFKDKYNYLPAYFVPMTPPLTLRPNHLMEPNAAAETTSIQLFVVLYITFVEVLDVQAFWLPPTYLTSSHCLI</sequence>
<dbReference type="EMBL" id="QTSX02002146">
    <property type="protein sequence ID" value="KAJ9078505.1"/>
    <property type="molecule type" value="Genomic_DNA"/>
</dbReference>
<protein>
    <submittedName>
        <fullName evidence="1">Uncharacterized protein</fullName>
    </submittedName>
</protein>
<proteinExistence type="predicted"/>
<organism evidence="1 2">
    <name type="scientific">Entomophthora muscae</name>
    <dbReference type="NCBI Taxonomy" id="34485"/>
    <lineage>
        <taxon>Eukaryota</taxon>
        <taxon>Fungi</taxon>
        <taxon>Fungi incertae sedis</taxon>
        <taxon>Zoopagomycota</taxon>
        <taxon>Entomophthoromycotina</taxon>
        <taxon>Entomophthoromycetes</taxon>
        <taxon>Entomophthorales</taxon>
        <taxon>Entomophthoraceae</taxon>
        <taxon>Entomophthora</taxon>
    </lineage>
</organism>